<evidence type="ECO:0000313" key="2">
    <source>
        <dbReference type="EMBL" id="OXA54502.1"/>
    </source>
</evidence>
<dbReference type="AlphaFoldDB" id="A0A226EA47"/>
<keyword evidence="1" id="KW-1133">Transmembrane helix</keyword>
<protein>
    <submittedName>
        <fullName evidence="2">Uncharacterized protein</fullName>
    </submittedName>
</protein>
<proteinExistence type="predicted"/>
<keyword evidence="3" id="KW-1185">Reference proteome</keyword>
<feature type="transmembrane region" description="Helical" evidence="1">
    <location>
        <begin position="268"/>
        <end position="293"/>
    </location>
</feature>
<dbReference type="Proteomes" id="UP000198287">
    <property type="component" value="Unassembled WGS sequence"/>
</dbReference>
<keyword evidence="1" id="KW-0472">Membrane</keyword>
<evidence type="ECO:0000256" key="1">
    <source>
        <dbReference type="SAM" id="Phobius"/>
    </source>
</evidence>
<sequence length="395" mass="44893">MISKQAQTLTRQVLRLSSLFHCVPWEYGNPKTKFLIRKKSLTKFYVNCAILSFHHILLVSKYPVTLRDDNPLGFLRVIIHLVCIAVAIETSFCGFIEFIWSKDAIMGLYNSSFLYHQSFSDKFCKSRIKKEGLFICGFEPWMKLFLYSTIFLSTVGLPLFVLTAPHLNAFLTSYFIDYIEKEGNLALILFALIHLWIYTCDVLMALNSIFLLMPQICQVIAVLGEIRPGKIRSKYTKSMTRNIQNVLKTLRNTQLLQRFSNLVTQQNFAPTTVTIVMGICASCNCAVIAAKITEDNFTRVLTGKVLGTIVSFVCTVFIIVVCNVVGKAQISMGSTIQSWKIKETDAYCRKVLNSVRPEGVKIADFTSFGRMTTVNVVFAILRYTGRYMISLKRKN</sequence>
<feature type="transmembrane region" description="Helical" evidence="1">
    <location>
        <begin position="144"/>
        <end position="165"/>
    </location>
</feature>
<dbReference type="EMBL" id="LNIX01000005">
    <property type="protein sequence ID" value="OXA54502.1"/>
    <property type="molecule type" value="Genomic_DNA"/>
</dbReference>
<feature type="transmembrane region" description="Helical" evidence="1">
    <location>
        <begin position="74"/>
        <end position="100"/>
    </location>
</feature>
<accession>A0A226EA47</accession>
<gene>
    <name evidence="2" type="ORF">Fcan01_10816</name>
</gene>
<feature type="transmembrane region" description="Helical" evidence="1">
    <location>
        <begin position="185"/>
        <end position="206"/>
    </location>
</feature>
<feature type="transmembrane region" description="Helical" evidence="1">
    <location>
        <begin position="305"/>
        <end position="326"/>
    </location>
</feature>
<organism evidence="2 3">
    <name type="scientific">Folsomia candida</name>
    <name type="common">Springtail</name>
    <dbReference type="NCBI Taxonomy" id="158441"/>
    <lineage>
        <taxon>Eukaryota</taxon>
        <taxon>Metazoa</taxon>
        <taxon>Ecdysozoa</taxon>
        <taxon>Arthropoda</taxon>
        <taxon>Hexapoda</taxon>
        <taxon>Collembola</taxon>
        <taxon>Entomobryomorpha</taxon>
        <taxon>Isotomoidea</taxon>
        <taxon>Isotomidae</taxon>
        <taxon>Proisotominae</taxon>
        <taxon>Folsomia</taxon>
    </lineage>
</organism>
<keyword evidence="1" id="KW-0812">Transmembrane</keyword>
<comment type="caution">
    <text evidence="2">The sequence shown here is derived from an EMBL/GenBank/DDBJ whole genome shotgun (WGS) entry which is preliminary data.</text>
</comment>
<name>A0A226EA47_FOLCA</name>
<evidence type="ECO:0000313" key="3">
    <source>
        <dbReference type="Proteomes" id="UP000198287"/>
    </source>
</evidence>
<reference evidence="2 3" key="1">
    <citation type="submission" date="2015-12" db="EMBL/GenBank/DDBJ databases">
        <title>The genome of Folsomia candida.</title>
        <authorList>
            <person name="Faddeeva A."/>
            <person name="Derks M.F."/>
            <person name="Anvar Y."/>
            <person name="Smit S."/>
            <person name="Van Straalen N."/>
            <person name="Roelofs D."/>
        </authorList>
    </citation>
    <scope>NUCLEOTIDE SEQUENCE [LARGE SCALE GENOMIC DNA]</scope>
    <source>
        <strain evidence="2 3">VU population</strain>
        <tissue evidence="2">Whole body</tissue>
    </source>
</reference>
<feature type="transmembrane region" description="Helical" evidence="1">
    <location>
        <begin position="44"/>
        <end position="62"/>
    </location>
</feature>